<dbReference type="PANTHER" id="PTHR40841">
    <property type="entry name" value="SIDEROPHORE TRIACETYLFUSARININE C ESTERASE"/>
    <property type="match status" value="1"/>
</dbReference>
<dbReference type="OrthoDB" id="9784036at2"/>
<evidence type="ECO:0000256" key="1">
    <source>
        <dbReference type="ARBA" id="ARBA00005622"/>
    </source>
</evidence>
<dbReference type="RefSeq" id="WP_132477146.1">
    <property type="nucleotide sequence ID" value="NZ_JBHRVM010000001.1"/>
</dbReference>
<sequence length="324" mass="35453">MQERNSSGFRAVSRLSRQWLAFGAGVLLVSACLPFTVVEASTGVNWQPPTTASPYAVPRSEQRQLASARGDTYQIMISWPDGDAPPGGFPVIYVLDGNAVFGTLTETARRLTRPYGPDYKGLPAPVVVAIGYPGVTGIDRERRTFDYTPPAEQFADAGGMRLGSRQGGADLFLDFIEQTLKPAIEADFPIDRSHQILMGHSFGGLFVLHVLFTRPQAFQSYVAVSPSIWWNDRHLLKEAERFAERQKHAPARPRVQISLGEREQGGRSLAPDGRQSAAEFLANRLRGLEHGALDVSFRVHAGETHGSVVPVALARALPEALRKP</sequence>
<evidence type="ECO:0000313" key="4">
    <source>
        <dbReference type="Proteomes" id="UP000294692"/>
    </source>
</evidence>
<gene>
    <name evidence="3" type="ORF">EV686_105187</name>
</gene>
<dbReference type="PANTHER" id="PTHR40841:SF2">
    <property type="entry name" value="SIDEROPHORE-DEGRADING ESTERASE (EUROFUNG)"/>
    <property type="match status" value="1"/>
</dbReference>
<dbReference type="AlphaFoldDB" id="A0A4R3V179"/>
<organism evidence="3 4">
    <name type="scientific">Paracandidimonas soli</name>
    <dbReference type="NCBI Taxonomy" id="1917182"/>
    <lineage>
        <taxon>Bacteria</taxon>
        <taxon>Pseudomonadati</taxon>
        <taxon>Pseudomonadota</taxon>
        <taxon>Betaproteobacteria</taxon>
        <taxon>Burkholderiales</taxon>
        <taxon>Alcaligenaceae</taxon>
        <taxon>Paracandidimonas</taxon>
    </lineage>
</organism>
<comment type="similarity">
    <text evidence="1">Belongs to the esterase D family.</text>
</comment>
<keyword evidence="4" id="KW-1185">Reference proteome</keyword>
<evidence type="ECO:0000313" key="3">
    <source>
        <dbReference type="EMBL" id="TCU98486.1"/>
    </source>
</evidence>
<evidence type="ECO:0000256" key="2">
    <source>
        <dbReference type="ARBA" id="ARBA00022801"/>
    </source>
</evidence>
<dbReference type="Gene3D" id="3.40.50.1820">
    <property type="entry name" value="alpha/beta hydrolase"/>
    <property type="match status" value="1"/>
</dbReference>
<proteinExistence type="inferred from homology"/>
<evidence type="ECO:0008006" key="5">
    <source>
        <dbReference type="Google" id="ProtNLM"/>
    </source>
</evidence>
<protein>
    <recommendedName>
        <fullName evidence="5">Esterase</fullName>
    </recommendedName>
</protein>
<accession>A0A4R3V179</accession>
<dbReference type="InterPro" id="IPR000801">
    <property type="entry name" value="Esterase-like"/>
</dbReference>
<reference evidence="3 4" key="1">
    <citation type="submission" date="2019-03" db="EMBL/GenBank/DDBJ databases">
        <title>Genomic Encyclopedia of Type Strains, Phase IV (KMG-IV): sequencing the most valuable type-strain genomes for metagenomic binning, comparative biology and taxonomic classification.</title>
        <authorList>
            <person name="Goeker M."/>
        </authorList>
    </citation>
    <scope>NUCLEOTIDE SEQUENCE [LARGE SCALE GENOMIC DNA]</scope>
    <source>
        <strain evidence="3 4">DSM 100048</strain>
    </source>
</reference>
<dbReference type="EMBL" id="SMBX01000005">
    <property type="protein sequence ID" value="TCU98486.1"/>
    <property type="molecule type" value="Genomic_DNA"/>
</dbReference>
<dbReference type="InterPro" id="IPR052558">
    <property type="entry name" value="Siderophore_Hydrolase_D"/>
</dbReference>
<dbReference type="GO" id="GO:0016788">
    <property type="term" value="F:hydrolase activity, acting on ester bonds"/>
    <property type="evidence" value="ECO:0007669"/>
    <property type="project" value="TreeGrafter"/>
</dbReference>
<dbReference type="PROSITE" id="PS51257">
    <property type="entry name" value="PROKAR_LIPOPROTEIN"/>
    <property type="match status" value="1"/>
</dbReference>
<dbReference type="SUPFAM" id="SSF53474">
    <property type="entry name" value="alpha/beta-Hydrolases"/>
    <property type="match status" value="1"/>
</dbReference>
<dbReference type="Pfam" id="PF00756">
    <property type="entry name" value="Esterase"/>
    <property type="match status" value="1"/>
</dbReference>
<dbReference type="Proteomes" id="UP000294692">
    <property type="component" value="Unassembled WGS sequence"/>
</dbReference>
<keyword evidence="2" id="KW-0378">Hydrolase</keyword>
<dbReference type="InterPro" id="IPR029058">
    <property type="entry name" value="AB_hydrolase_fold"/>
</dbReference>
<comment type="caution">
    <text evidence="3">The sequence shown here is derived from an EMBL/GenBank/DDBJ whole genome shotgun (WGS) entry which is preliminary data.</text>
</comment>
<name>A0A4R3V179_9BURK</name>